<dbReference type="InterPro" id="IPR014284">
    <property type="entry name" value="RNA_pol_sigma-70_dom"/>
</dbReference>
<dbReference type="AlphaFoldDB" id="A0A511Z365"/>
<dbReference type="GO" id="GO:0016987">
    <property type="term" value="F:sigma factor activity"/>
    <property type="evidence" value="ECO:0007669"/>
    <property type="project" value="UniProtKB-KW"/>
</dbReference>
<dbReference type="Proteomes" id="UP000321901">
    <property type="component" value="Unassembled WGS sequence"/>
</dbReference>
<dbReference type="InterPro" id="IPR013324">
    <property type="entry name" value="RNA_pol_sigma_r3/r4-like"/>
</dbReference>
<comment type="caution">
    <text evidence="7">The sequence shown here is derived from an EMBL/GenBank/DDBJ whole genome shotgun (WGS) entry which is preliminary data.</text>
</comment>
<dbReference type="InterPro" id="IPR036388">
    <property type="entry name" value="WH-like_DNA-bd_sf"/>
</dbReference>
<organism evidence="7 8">
    <name type="scientific">Sporosarcina luteola</name>
    <dbReference type="NCBI Taxonomy" id="582850"/>
    <lineage>
        <taxon>Bacteria</taxon>
        <taxon>Bacillati</taxon>
        <taxon>Bacillota</taxon>
        <taxon>Bacilli</taxon>
        <taxon>Bacillales</taxon>
        <taxon>Caryophanaceae</taxon>
        <taxon>Sporosarcina</taxon>
    </lineage>
</organism>
<evidence type="ECO:0008006" key="9">
    <source>
        <dbReference type="Google" id="ProtNLM"/>
    </source>
</evidence>
<dbReference type="NCBIfam" id="TIGR02937">
    <property type="entry name" value="sigma70-ECF"/>
    <property type="match status" value="1"/>
</dbReference>
<dbReference type="SUPFAM" id="SSF88659">
    <property type="entry name" value="Sigma3 and sigma4 domains of RNA polymerase sigma factors"/>
    <property type="match status" value="1"/>
</dbReference>
<dbReference type="OrthoDB" id="9783788at2"/>
<evidence type="ECO:0000259" key="6">
    <source>
        <dbReference type="Pfam" id="PF08281"/>
    </source>
</evidence>
<name>A0A511Z365_9BACL</name>
<evidence type="ECO:0000256" key="4">
    <source>
        <dbReference type="ARBA" id="ARBA00023163"/>
    </source>
</evidence>
<evidence type="ECO:0000256" key="2">
    <source>
        <dbReference type="ARBA" id="ARBA00023082"/>
    </source>
</evidence>
<gene>
    <name evidence="7" type="ORF">SLU01_01780</name>
</gene>
<evidence type="ECO:0000259" key="5">
    <source>
        <dbReference type="Pfam" id="PF04542"/>
    </source>
</evidence>
<dbReference type="InterPro" id="IPR013325">
    <property type="entry name" value="RNA_pol_sigma_r2"/>
</dbReference>
<dbReference type="GO" id="GO:0003677">
    <property type="term" value="F:DNA binding"/>
    <property type="evidence" value="ECO:0007669"/>
    <property type="project" value="UniProtKB-KW"/>
</dbReference>
<dbReference type="Gene3D" id="1.10.1740.10">
    <property type="match status" value="1"/>
</dbReference>
<proteinExistence type="predicted"/>
<dbReference type="GO" id="GO:0006352">
    <property type="term" value="P:DNA-templated transcription initiation"/>
    <property type="evidence" value="ECO:0007669"/>
    <property type="project" value="InterPro"/>
</dbReference>
<keyword evidence="3" id="KW-0238">DNA-binding</keyword>
<evidence type="ECO:0000256" key="1">
    <source>
        <dbReference type="ARBA" id="ARBA00023015"/>
    </source>
</evidence>
<dbReference type="PANTHER" id="PTHR30385">
    <property type="entry name" value="SIGMA FACTOR F FLAGELLAR"/>
    <property type="match status" value="1"/>
</dbReference>
<dbReference type="EMBL" id="BJYL01000003">
    <property type="protein sequence ID" value="GEN81866.1"/>
    <property type="molecule type" value="Genomic_DNA"/>
</dbReference>
<dbReference type="Pfam" id="PF04542">
    <property type="entry name" value="Sigma70_r2"/>
    <property type="match status" value="1"/>
</dbReference>
<dbReference type="SUPFAM" id="SSF88946">
    <property type="entry name" value="Sigma2 domain of RNA polymerase sigma factors"/>
    <property type="match status" value="1"/>
</dbReference>
<sequence>MQEFEHVLAQYEPMISHIIRKLNIYRDHVQYRQVGRIALWQAWERFDTEKGDFTPFAYRSIQGAMLDELKRETRFEERFMPVIDDVIIDRLGAEEKREHDGLLEVIGQLEPREKAFIQWSFVEQCSLAECAERAGISVAGVKKRRERMMKRLREMMKVAVP</sequence>
<dbReference type="InterPro" id="IPR007627">
    <property type="entry name" value="RNA_pol_sigma70_r2"/>
</dbReference>
<keyword evidence="2" id="KW-0731">Sigma factor</keyword>
<dbReference type="Gene3D" id="1.10.10.10">
    <property type="entry name" value="Winged helix-like DNA-binding domain superfamily/Winged helix DNA-binding domain"/>
    <property type="match status" value="1"/>
</dbReference>
<dbReference type="InterPro" id="IPR013249">
    <property type="entry name" value="RNA_pol_sigma70_r4_t2"/>
</dbReference>
<accession>A0A511Z365</accession>
<keyword evidence="8" id="KW-1185">Reference proteome</keyword>
<evidence type="ECO:0000256" key="3">
    <source>
        <dbReference type="ARBA" id="ARBA00023125"/>
    </source>
</evidence>
<keyword evidence="1" id="KW-0805">Transcription regulation</keyword>
<feature type="domain" description="RNA polymerase sigma-70 region 2" evidence="5">
    <location>
        <begin position="9"/>
        <end position="74"/>
    </location>
</feature>
<reference evidence="7 8" key="1">
    <citation type="submission" date="2019-07" db="EMBL/GenBank/DDBJ databases">
        <title>Whole genome shotgun sequence of Sporosarcina luteola NBRC 105378.</title>
        <authorList>
            <person name="Hosoyama A."/>
            <person name="Uohara A."/>
            <person name="Ohji S."/>
            <person name="Ichikawa N."/>
        </authorList>
    </citation>
    <scope>NUCLEOTIDE SEQUENCE [LARGE SCALE GENOMIC DNA]</scope>
    <source>
        <strain evidence="7 8">NBRC 105378</strain>
    </source>
</reference>
<dbReference type="Pfam" id="PF08281">
    <property type="entry name" value="Sigma70_r4_2"/>
    <property type="match status" value="1"/>
</dbReference>
<evidence type="ECO:0000313" key="8">
    <source>
        <dbReference type="Proteomes" id="UP000321901"/>
    </source>
</evidence>
<protein>
    <recommendedName>
        <fullName evidence="9">DNA-directed RNA polymerase sigma-70 factor</fullName>
    </recommendedName>
</protein>
<feature type="domain" description="RNA polymerase sigma factor 70 region 4 type 2" evidence="6">
    <location>
        <begin position="102"/>
        <end position="152"/>
    </location>
</feature>
<evidence type="ECO:0000313" key="7">
    <source>
        <dbReference type="EMBL" id="GEN81866.1"/>
    </source>
</evidence>
<keyword evidence="4" id="KW-0804">Transcription</keyword>